<evidence type="ECO:0000313" key="1">
    <source>
        <dbReference type="EMBL" id="KAK6939804.1"/>
    </source>
</evidence>
<sequence>MQAEEEGVRGKVVLVAEVEVISVCLIDEMELMVHVPQELEDCEPNSVLKESEDEKGKDEGDCAICLEKLREENEICH</sequence>
<accession>A0AAN8VTG6</accession>
<proteinExistence type="predicted"/>
<reference evidence="1 2" key="1">
    <citation type="submission" date="2023-12" db="EMBL/GenBank/DDBJ databases">
        <title>A high-quality genome assembly for Dillenia turbinata (Dilleniales).</title>
        <authorList>
            <person name="Chanderbali A."/>
        </authorList>
    </citation>
    <scope>NUCLEOTIDE SEQUENCE [LARGE SCALE GENOMIC DNA]</scope>
    <source>
        <strain evidence="1">LSX21</strain>
        <tissue evidence="1">Leaf</tissue>
    </source>
</reference>
<dbReference type="Proteomes" id="UP001370490">
    <property type="component" value="Unassembled WGS sequence"/>
</dbReference>
<dbReference type="AlphaFoldDB" id="A0AAN8VTG6"/>
<gene>
    <name evidence="1" type="ORF">RJ641_029335</name>
</gene>
<protein>
    <submittedName>
        <fullName evidence="1">Uncharacterized protein</fullName>
    </submittedName>
</protein>
<organism evidence="1 2">
    <name type="scientific">Dillenia turbinata</name>
    <dbReference type="NCBI Taxonomy" id="194707"/>
    <lineage>
        <taxon>Eukaryota</taxon>
        <taxon>Viridiplantae</taxon>
        <taxon>Streptophyta</taxon>
        <taxon>Embryophyta</taxon>
        <taxon>Tracheophyta</taxon>
        <taxon>Spermatophyta</taxon>
        <taxon>Magnoliopsida</taxon>
        <taxon>eudicotyledons</taxon>
        <taxon>Gunneridae</taxon>
        <taxon>Pentapetalae</taxon>
        <taxon>Dilleniales</taxon>
        <taxon>Dilleniaceae</taxon>
        <taxon>Dillenia</taxon>
    </lineage>
</organism>
<comment type="caution">
    <text evidence="1">The sequence shown here is derived from an EMBL/GenBank/DDBJ whole genome shotgun (WGS) entry which is preliminary data.</text>
</comment>
<name>A0AAN8VTG6_9MAGN</name>
<keyword evidence="2" id="KW-1185">Reference proteome</keyword>
<dbReference type="EMBL" id="JBAMMX010000005">
    <property type="protein sequence ID" value="KAK6939804.1"/>
    <property type="molecule type" value="Genomic_DNA"/>
</dbReference>
<evidence type="ECO:0000313" key="2">
    <source>
        <dbReference type="Proteomes" id="UP001370490"/>
    </source>
</evidence>